<comment type="function">
    <text evidence="1 11">Catalyzes the NADPH-dependent reduction of ketopantoate into pantoic acid.</text>
</comment>
<evidence type="ECO:0000256" key="4">
    <source>
        <dbReference type="ARBA" id="ARBA00013014"/>
    </source>
</evidence>
<dbReference type="InterPro" id="IPR013332">
    <property type="entry name" value="KPR_N"/>
</dbReference>
<organism evidence="14 15">
    <name type="scientific">Mesobacillus subterraneus</name>
    <dbReference type="NCBI Taxonomy" id="285983"/>
    <lineage>
        <taxon>Bacteria</taxon>
        <taxon>Bacillati</taxon>
        <taxon>Bacillota</taxon>
        <taxon>Bacilli</taxon>
        <taxon>Bacillales</taxon>
        <taxon>Bacillaceae</taxon>
        <taxon>Mesobacillus</taxon>
    </lineage>
</organism>
<feature type="domain" description="Ketopantoate reductase N-terminal" evidence="12">
    <location>
        <begin position="3"/>
        <end position="144"/>
    </location>
</feature>
<dbReference type="Gene3D" id="1.10.1040.10">
    <property type="entry name" value="N-(1-d-carboxylethyl)-l-norvaline Dehydrogenase, domain 2"/>
    <property type="match status" value="1"/>
</dbReference>
<evidence type="ECO:0000256" key="8">
    <source>
        <dbReference type="ARBA" id="ARBA00023002"/>
    </source>
</evidence>
<dbReference type="Gene3D" id="3.40.50.720">
    <property type="entry name" value="NAD(P)-binding Rossmann-like Domain"/>
    <property type="match status" value="1"/>
</dbReference>
<dbReference type="GO" id="GO:0008677">
    <property type="term" value="F:2-dehydropantoate 2-reductase activity"/>
    <property type="evidence" value="ECO:0007669"/>
    <property type="project" value="UniProtKB-EC"/>
</dbReference>
<dbReference type="InterPro" id="IPR003710">
    <property type="entry name" value="ApbA"/>
</dbReference>
<evidence type="ECO:0000259" key="13">
    <source>
        <dbReference type="Pfam" id="PF08546"/>
    </source>
</evidence>
<keyword evidence="7 11" id="KW-0521">NADP</keyword>
<keyword evidence="6 11" id="KW-0566">Pantothenate biosynthesis</keyword>
<name>A0A0D6Z8J1_9BACI</name>
<reference evidence="14 15" key="1">
    <citation type="submission" date="2015-01" db="EMBL/GenBank/DDBJ databases">
        <title>Draft genome sequences of the supercritical CO2 tolerant bacteria Bacillus subterraneus MITOT1 and Bacillus cereus MIT0214.</title>
        <authorList>
            <person name="Peet K.C."/>
            <person name="Thompson J.R."/>
        </authorList>
    </citation>
    <scope>NUCLEOTIDE SEQUENCE [LARGE SCALE GENOMIC DNA]</scope>
    <source>
        <strain evidence="14 15">MITOT1</strain>
    </source>
</reference>
<gene>
    <name evidence="14" type="ORF">UB32_14545</name>
</gene>
<evidence type="ECO:0000256" key="11">
    <source>
        <dbReference type="RuleBase" id="RU362068"/>
    </source>
</evidence>
<sequence>MKIAIIGGGSLGLLFSYYLGFQNEVCIYTRTKEQADEITKNGLHLIKDGIALQPLKIAAAGIQDWRGKEQVTIVAVKQYQLSGLMEELKANVEDSILFLQNGYSHIEMISEIQAQNIFVGSVEHGAVRVNAYTVQHNGSGVTRTAVFRGESHLLRELAKNAPADFPVLLEPDYNEMLIKKLVVNAVINPLTSVLQVRNGELVDNPFYFEIFKQLFLECALVLGLDQEEVYLQNLITVCKKTEYNHSSMYKDMENGRPTEIDAILGYLLELSKNKKMKAPLIHNYYHCIKGKEQEREGG</sequence>
<comment type="catalytic activity">
    <reaction evidence="10 11">
        <text>(R)-pantoate + NADP(+) = 2-dehydropantoate + NADPH + H(+)</text>
        <dbReference type="Rhea" id="RHEA:16233"/>
        <dbReference type="ChEBI" id="CHEBI:11561"/>
        <dbReference type="ChEBI" id="CHEBI:15378"/>
        <dbReference type="ChEBI" id="CHEBI:15980"/>
        <dbReference type="ChEBI" id="CHEBI:57783"/>
        <dbReference type="ChEBI" id="CHEBI:58349"/>
        <dbReference type="EC" id="1.1.1.169"/>
    </reaction>
</comment>
<dbReference type="SUPFAM" id="SSF48179">
    <property type="entry name" value="6-phosphogluconate dehydrogenase C-terminal domain-like"/>
    <property type="match status" value="1"/>
</dbReference>
<dbReference type="NCBIfam" id="NF005093">
    <property type="entry name" value="PRK06522.2-4"/>
    <property type="match status" value="1"/>
</dbReference>
<evidence type="ECO:0000256" key="2">
    <source>
        <dbReference type="ARBA" id="ARBA00004994"/>
    </source>
</evidence>
<dbReference type="InterPro" id="IPR013328">
    <property type="entry name" value="6PGD_dom2"/>
</dbReference>
<comment type="pathway">
    <text evidence="2 11">Cofactor biosynthesis; (R)-pantothenate biosynthesis; (R)-pantoate from 3-methyl-2-oxobutanoate: step 2/2.</text>
</comment>
<comment type="similarity">
    <text evidence="3 11">Belongs to the ketopantoate reductase family.</text>
</comment>
<dbReference type="Pfam" id="PF08546">
    <property type="entry name" value="ApbA_C"/>
    <property type="match status" value="1"/>
</dbReference>
<evidence type="ECO:0000256" key="10">
    <source>
        <dbReference type="ARBA" id="ARBA00048793"/>
    </source>
</evidence>
<protein>
    <recommendedName>
        <fullName evidence="5 11">2-dehydropantoate 2-reductase</fullName>
        <ecNumber evidence="4 11">1.1.1.169</ecNumber>
    </recommendedName>
    <alternativeName>
        <fullName evidence="9 11">Ketopantoate reductase</fullName>
    </alternativeName>
</protein>
<comment type="caution">
    <text evidence="14">The sequence shown here is derived from an EMBL/GenBank/DDBJ whole genome shotgun (WGS) entry which is preliminary data.</text>
</comment>
<dbReference type="NCBIfam" id="TIGR00745">
    <property type="entry name" value="apbA_panE"/>
    <property type="match status" value="1"/>
</dbReference>
<keyword evidence="8 11" id="KW-0560">Oxidoreductase</keyword>
<dbReference type="EC" id="1.1.1.169" evidence="4 11"/>
<dbReference type="SUPFAM" id="SSF51735">
    <property type="entry name" value="NAD(P)-binding Rossmann-fold domains"/>
    <property type="match status" value="1"/>
</dbReference>
<dbReference type="GO" id="GO:0015940">
    <property type="term" value="P:pantothenate biosynthetic process"/>
    <property type="evidence" value="ECO:0007669"/>
    <property type="project" value="UniProtKB-UniPathway"/>
</dbReference>
<dbReference type="Pfam" id="PF02558">
    <property type="entry name" value="ApbA"/>
    <property type="match status" value="1"/>
</dbReference>
<dbReference type="PANTHER" id="PTHR43765">
    <property type="entry name" value="2-DEHYDROPANTOATE 2-REDUCTASE-RELATED"/>
    <property type="match status" value="1"/>
</dbReference>
<dbReference type="InterPro" id="IPR013752">
    <property type="entry name" value="KPA_reductase"/>
</dbReference>
<dbReference type="Proteomes" id="UP000032512">
    <property type="component" value="Unassembled WGS sequence"/>
</dbReference>
<evidence type="ECO:0000256" key="7">
    <source>
        <dbReference type="ARBA" id="ARBA00022857"/>
    </source>
</evidence>
<dbReference type="PANTHER" id="PTHR43765:SF2">
    <property type="entry name" value="2-DEHYDROPANTOATE 2-REDUCTASE"/>
    <property type="match status" value="1"/>
</dbReference>
<evidence type="ECO:0000256" key="6">
    <source>
        <dbReference type="ARBA" id="ARBA00022655"/>
    </source>
</evidence>
<evidence type="ECO:0000256" key="1">
    <source>
        <dbReference type="ARBA" id="ARBA00002919"/>
    </source>
</evidence>
<dbReference type="OrthoDB" id="9800163at2"/>
<dbReference type="EMBL" id="JXIQ01000112">
    <property type="protein sequence ID" value="KIY21311.1"/>
    <property type="molecule type" value="Genomic_DNA"/>
</dbReference>
<dbReference type="PATRIC" id="fig|285983.3.peg.1778"/>
<evidence type="ECO:0000256" key="3">
    <source>
        <dbReference type="ARBA" id="ARBA00007870"/>
    </source>
</evidence>
<dbReference type="InterPro" id="IPR008927">
    <property type="entry name" value="6-PGluconate_DH-like_C_sf"/>
</dbReference>
<feature type="domain" description="Ketopantoate reductase C-terminal" evidence="13">
    <location>
        <begin position="175"/>
        <end position="292"/>
    </location>
</feature>
<dbReference type="UniPathway" id="UPA00028">
    <property type="reaction ID" value="UER00004"/>
</dbReference>
<dbReference type="GO" id="GO:0050661">
    <property type="term" value="F:NADP binding"/>
    <property type="evidence" value="ECO:0007669"/>
    <property type="project" value="TreeGrafter"/>
</dbReference>
<dbReference type="GO" id="GO:0005737">
    <property type="term" value="C:cytoplasm"/>
    <property type="evidence" value="ECO:0007669"/>
    <property type="project" value="TreeGrafter"/>
</dbReference>
<dbReference type="InterPro" id="IPR036291">
    <property type="entry name" value="NAD(P)-bd_dom_sf"/>
</dbReference>
<evidence type="ECO:0000313" key="15">
    <source>
        <dbReference type="Proteomes" id="UP000032512"/>
    </source>
</evidence>
<dbReference type="RefSeq" id="WP_044394844.1">
    <property type="nucleotide sequence ID" value="NZ_JXIQ01000112.1"/>
</dbReference>
<keyword evidence="15" id="KW-1185">Reference proteome</keyword>
<proteinExistence type="inferred from homology"/>
<dbReference type="AlphaFoldDB" id="A0A0D6Z8J1"/>
<accession>A0A0D6Z8J1</accession>
<evidence type="ECO:0000256" key="9">
    <source>
        <dbReference type="ARBA" id="ARBA00032024"/>
    </source>
</evidence>
<evidence type="ECO:0000313" key="14">
    <source>
        <dbReference type="EMBL" id="KIY21311.1"/>
    </source>
</evidence>
<dbReference type="InterPro" id="IPR050838">
    <property type="entry name" value="Ketopantoate_reductase"/>
</dbReference>
<evidence type="ECO:0000256" key="5">
    <source>
        <dbReference type="ARBA" id="ARBA00019465"/>
    </source>
</evidence>
<evidence type="ECO:0000259" key="12">
    <source>
        <dbReference type="Pfam" id="PF02558"/>
    </source>
</evidence>